<evidence type="ECO:0000256" key="1">
    <source>
        <dbReference type="ARBA" id="ARBA00004496"/>
    </source>
</evidence>
<dbReference type="PANTHER" id="PTHR13370:SF3">
    <property type="entry name" value="TRNA (GUANINE(10)-N2)-METHYLTRANSFERASE HOMOLOG"/>
    <property type="match status" value="1"/>
</dbReference>
<dbReference type="AlphaFoldDB" id="A0A9P7ZK20"/>
<evidence type="ECO:0000256" key="2">
    <source>
        <dbReference type="ARBA" id="ARBA00022490"/>
    </source>
</evidence>
<dbReference type="Pfam" id="PF25904">
    <property type="entry name" value="Tmrp11_N"/>
    <property type="match status" value="1"/>
</dbReference>
<name>A0A9P7ZK20_9HYPO</name>
<proteinExistence type="inferred from homology"/>
<sequence length="443" mass="50527">MLFLIRFAQIHESFRLAELKALAELECEDLKIAEHDDKNPFCIVEMSSVEASKRVISRSILAQSIHELWGSGSTLNELHEDIKSILPDRGHLYKDASFKFEVECFQGTRSKKARMEIIHSLAYLPFEGPIKMKDPQEHFTIFEYWPYQSVFLGIENPERLYFARFVGGTSRDIVHKYDLKKRGYISTTSMDSELALVTANIALADSGKLFFDPFVGTGSFPIACSHFGATTWGSDIDGRSLRGDGKDKSLKGNFSQYGMKERIGDVFASDLTNTPLQLRRIWDGIVCDPPYGVREGLRVLGCRDPLLKPWQLELSKKNYKEPDYVPPKKPYSFYAMLDNILAFAASTLVDNGRLSFWMPTANDEDREIAIPEHPRLQVVSVCTQVFHKWSRRLITYRRVSDAEVSPAALQAFAVRQQVTVEGRTADELNPFRNEYFKGFNSEK</sequence>
<keyword evidence="6 10" id="KW-0949">S-adenosyl-L-methionine</keyword>
<organism evidence="13 14">
    <name type="scientific">Emericellopsis atlantica</name>
    <dbReference type="NCBI Taxonomy" id="2614577"/>
    <lineage>
        <taxon>Eukaryota</taxon>
        <taxon>Fungi</taxon>
        <taxon>Dikarya</taxon>
        <taxon>Ascomycota</taxon>
        <taxon>Pezizomycotina</taxon>
        <taxon>Sordariomycetes</taxon>
        <taxon>Hypocreomycetidae</taxon>
        <taxon>Hypocreales</taxon>
        <taxon>Bionectriaceae</taxon>
        <taxon>Emericellopsis</taxon>
    </lineage>
</organism>
<keyword evidence="3 10" id="KW-0820">tRNA-binding</keyword>
<dbReference type="GO" id="GO:0000049">
    <property type="term" value="F:tRNA binding"/>
    <property type="evidence" value="ECO:0007669"/>
    <property type="project" value="UniProtKB-UniRule"/>
</dbReference>
<keyword evidence="7 10" id="KW-0819">tRNA processing</keyword>
<evidence type="ECO:0000256" key="4">
    <source>
        <dbReference type="ARBA" id="ARBA00022603"/>
    </source>
</evidence>
<dbReference type="GO" id="GO:0160102">
    <property type="term" value="F:tRNA (guanine(10)-N2)-methyltransferase activity"/>
    <property type="evidence" value="ECO:0007669"/>
    <property type="project" value="UniProtKB-EC"/>
</dbReference>
<dbReference type="EMBL" id="MU251257">
    <property type="protein sequence ID" value="KAG9253554.1"/>
    <property type="molecule type" value="Genomic_DNA"/>
</dbReference>
<dbReference type="PROSITE" id="PS51627">
    <property type="entry name" value="SAM_MT_TRM11"/>
    <property type="match status" value="1"/>
</dbReference>
<evidence type="ECO:0000313" key="13">
    <source>
        <dbReference type="EMBL" id="KAG9253554.1"/>
    </source>
</evidence>
<evidence type="ECO:0000256" key="8">
    <source>
        <dbReference type="ARBA" id="ARBA00022884"/>
    </source>
</evidence>
<evidence type="ECO:0000313" key="14">
    <source>
        <dbReference type="Proteomes" id="UP000887229"/>
    </source>
</evidence>
<evidence type="ECO:0000256" key="3">
    <source>
        <dbReference type="ARBA" id="ARBA00022555"/>
    </source>
</evidence>
<dbReference type="EC" id="2.1.1.214" evidence="9"/>
<dbReference type="InterPro" id="IPR029063">
    <property type="entry name" value="SAM-dependent_MTases_sf"/>
</dbReference>
<protein>
    <recommendedName>
        <fullName evidence="9">tRNA (guanine(10)-N(2))-methyltransferase</fullName>
        <ecNumber evidence="9">2.1.1.214</ecNumber>
    </recommendedName>
</protein>
<dbReference type="PANTHER" id="PTHR13370">
    <property type="entry name" value="RNA METHYLASE-RELATED"/>
    <property type="match status" value="1"/>
</dbReference>
<dbReference type="PIRSF" id="PIRSF017259">
    <property type="entry name" value="tRNA_mtfrase_TRM11"/>
    <property type="match status" value="1"/>
</dbReference>
<comment type="subcellular location">
    <subcellularLocation>
        <location evidence="1">Cytoplasm</location>
    </subcellularLocation>
</comment>
<comment type="caution">
    <text evidence="13">The sequence shown here is derived from an EMBL/GenBank/DDBJ whole genome shotgun (WGS) entry which is preliminary data.</text>
</comment>
<keyword evidence="5 10" id="KW-0808">Transferase</keyword>
<dbReference type="InterPro" id="IPR059073">
    <property type="entry name" value="TRMT11_N"/>
</dbReference>
<dbReference type="InterPro" id="IPR002052">
    <property type="entry name" value="DNA_methylase_N6_adenine_CS"/>
</dbReference>
<dbReference type="RefSeq" id="XP_046117478.1">
    <property type="nucleotide sequence ID" value="XM_046265729.1"/>
</dbReference>
<dbReference type="SUPFAM" id="SSF53335">
    <property type="entry name" value="S-adenosyl-L-methionine-dependent methyltransferases"/>
    <property type="match status" value="1"/>
</dbReference>
<evidence type="ECO:0000256" key="6">
    <source>
        <dbReference type="ARBA" id="ARBA00022691"/>
    </source>
</evidence>
<dbReference type="InterPro" id="IPR016691">
    <property type="entry name" value="TRMT11"/>
</dbReference>
<keyword evidence="4 10" id="KW-0489">Methyltransferase</keyword>
<evidence type="ECO:0000256" key="5">
    <source>
        <dbReference type="ARBA" id="ARBA00022679"/>
    </source>
</evidence>
<dbReference type="Proteomes" id="UP000887229">
    <property type="component" value="Unassembled WGS sequence"/>
</dbReference>
<dbReference type="GeneID" id="70296632"/>
<dbReference type="OrthoDB" id="296065at2759"/>
<comment type="similarity">
    <text evidence="10">Belongs to the class I-like SAM-binding methyltransferase superfamily. TRM11 methyltransferase family.</text>
</comment>
<keyword evidence="2" id="KW-0963">Cytoplasm</keyword>
<dbReference type="PROSITE" id="PS00092">
    <property type="entry name" value="N6_MTASE"/>
    <property type="match status" value="1"/>
</dbReference>
<dbReference type="GO" id="GO:0043527">
    <property type="term" value="C:tRNA methyltransferase complex"/>
    <property type="evidence" value="ECO:0007669"/>
    <property type="project" value="UniProtKB-ARBA"/>
</dbReference>
<evidence type="ECO:0000259" key="12">
    <source>
        <dbReference type="Pfam" id="PF25904"/>
    </source>
</evidence>
<accession>A0A9P7ZK20</accession>
<dbReference type="InterPro" id="IPR000241">
    <property type="entry name" value="RlmKL-like_Mtase"/>
</dbReference>
<evidence type="ECO:0000256" key="7">
    <source>
        <dbReference type="ARBA" id="ARBA00022694"/>
    </source>
</evidence>
<feature type="domain" description="Ribosomal RNA large subunit methyltransferase K/L-like methyltransferase" evidence="11">
    <location>
        <begin position="182"/>
        <end position="294"/>
    </location>
</feature>
<evidence type="ECO:0000256" key="10">
    <source>
        <dbReference type="PROSITE-ProRule" id="PRU00959"/>
    </source>
</evidence>
<keyword evidence="14" id="KW-1185">Reference proteome</keyword>
<feature type="domain" description="tRNA (guanine(10)-N(2))-methyltransferase TRMT11 N-terminal" evidence="12">
    <location>
        <begin position="2"/>
        <end position="171"/>
    </location>
</feature>
<dbReference type="Pfam" id="PF01170">
    <property type="entry name" value="UPF0020"/>
    <property type="match status" value="1"/>
</dbReference>
<dbReference type="GO" id="GO:0008033">
    <property type="term" value="P:tRNA processing"/>
    <property type="evidence" value="ECO:0007669"/>
    <property type="project" value="UniProtKB-UniRule"/>
</dbReference>
<evidence type="ECO:0000256" key="9">
    <source>
        <dbReference type="ARBA" id="ARBA00066937"/>
    </source>
</evidence>
<gene>
    <name evidence="13" type="ORF">F5Z01DRAFT_681964</name>
</gene>
<keyword evidence="8 10" id="KW-0694">RNA-binding</keyword>
<dbReference type="GO" id="GO:0005737">
    <property type="term" value="C:cytoplasm"/>
    <property type="evidence" value="ECO:0007669"/>
    <property type="project" value="UniProtKB-SubCell"/>
</dbReference>
<evidence type="ECO:0000259" key="11">
    <source>
        <dbReference type="Pfam" id="PF01170"/>
    </source>
</evidence>
<reference evidence="13" key="1">
    <citation type="journal article" date="2021" name="IMA Fungus">
        <title>Genomic characterization of three marine fungi, including Emericellopsis atlantica sp. nov. with signatures of a generalist lifestyle and marine biomass degradation.</title>
        <authorList>
            <person name="Hagestad O.C."/>
            <person name="Hou L."/>
            <person name="Andersen J.H."/>
            <person name="Hansen E.H."/>
            <person name="Altermark B."/>
            <person name="Li C."/>
            <person name="Kuhnert E."/>
            <person name="Cox R.J."/>
            <person name="Crous P.W."/>
            <person name="Spatafora J.W."/>
            <person name="Lail K."/>
            <person name="Amirebrahimi M."/>
            <person name="Lipzen A."/>
            <person name="Pangilinan J."/>
            <person name="Andreopoulos W."/>
            <person name="Hayes R.D."/>
            <person name="Ng V."/>
            <person name="Grigoriev I.V."/>
            <person name="Jackson S.A."/>
            <person name="Sutton T.D.S."/>
            <person name="Dobson A.D.W."/>
            <person name="Rama T."/>
        </authorList>
    </citation>
    <scope>NUCLEOTIDE SEQUENCE</scope>
    <source>
        <strain evidence="13">TS7</strain>
    </source>
</reference>
<dbReference type="Gene3D" id="3.40.50.150">
    <property type="entry name" value="Vaccinia Virus protein VP39"/>
    <property type="match status" value="1"/>
</dbReference>
<dbReference type="GO" id="GO:0032259">
    <property type="term" value="P:methylation"/>
    <property type="evidence" value="ECO:0007669"/>
    <property type="project" value="UniProtKB-UniRule"/>
</dbReference>